<reference evidence="2" key="2">
    <citation type="journal article" date="2021" name="Genome Biol. Evol.">
        <title>Developing a high-quality reference genome for a parasitic bivalve with doubly uniparental inheritance (Bivalvia: Unionida).</title>
        <authorList>
            <person name="Smith C.H."/>
        </authorList>
    </citation>
    <scope>NUCLEOTIDE SEQUENCE</scope>
    <source>
        <strain evidence="2">CHS0354</strain>
        <tissue evidence="2">Mantle</tissue>
    </source>
</reference>
<name>A0AAE0WAI0_9BIVA</name>
<comment type="caution">
    <text evidence="2">The sequence shown here is derived from an EMBL/GenBank/DDBJ whole genome shotgun (WGS) entry which is preliminary data.</text>
</comment>
<feature type="signal peptide" evidence="1">
    <location>
        <begin position="1"/>
        <end position="19"/>
    </location>
</feature>
<reference evidence="2" key="1">
    <citation type="journal article" date="2021" name="Genome Biol. Evol.">
        <title>A High-Quality Reference Genome for a Parasitic Bivalve with Doubly Uniparental Inheritance (Bivalvia: Unionida).</title>
        <authorList>
            <person name="Smith C.H."/>
        </authorList>
    </citation>
    <scope>NUCLEOTIDE SEQUENCE</scope>
    <source>
        <strain evidence="2">CHS0354</strain>
    </source>
</reference>
<keyword evidence="1" id="KW-0732">Signal</keyword>
<dbReference type="Proteomes" id="UP001195483">
    <property type="component" value="Unassembled WGS sequence"/>
</dbReference>
<organism evidence="2 3">
    <name type="scientific">Potamilus streckersoni</name>
    <dbReference type="NCBI Taxonomy" id="2493646"/>
    <lineage>
        <taxon>Eukaryota</taxon>
        <taxon>Metazoa</taxon>
        <taxon>Spiralia</taxon>
        <taxon>Lophotrochozoa</taxon>
        <taxon>Mollusca</taxon>
        <taxon>Bivalvia</taxon>
        <taxon>Autobranchia</taxon>
        <taxon>Heteroconchia</taxon>
        <taxon>Palaeoheterodonta</taxon>
        <taxon>Unionida</taxon>
        <taxon>Unionoidea</taxon>
        <taxon>Unionidae</taxon>
        <taxon>Ambleminae</taxon>
        <taxon>Lampsilini</taxon>
        <taxon>Potamilus</taxon>
    </lineage>
</organism>
<evidence type="ECO:0000256" key="1">
    <source>
        <dbReference type="SAM" id="SignalP"/>
    </source>
</evidence>
<dbReference type="AlphaFoldDB" id="A0AAE0WAI0"/>
<proteinExistence type="predicted"/>
<feature type="chain" id="PRO_5041901477" evidence="1">
    <location>
        <begin position="20"/>
        <end position="73"/>
    </location>
</feature>
<dbReference type="EMBL" id="JAEAOA010002216">
    <property type="protein sequence ID" value="KAK3606270.1"/>
    <property type="molecule type" value="Genomic_DNA"/>
</dbReference>
<evidence type="ECO:0000313" key="3">
    <source>
        <dbReference type="Proteomes" id="UP001195483"/>
    </source>
</evidence>
<evidence type="ECO:0000313" key="2">
    <source>
        <dbReference type="EMBL" id="KAK3606270.1"/>
    </source>
</evidence>
<accession>A0AAE0WAI0</accession>
<reference evidence="2" key="3">
    <citation type="submission" date="2023-05" db="EMBL/GenBank/DDBJ databases">
        <authorList>
            <person name="Smith C.H."/>
        </authorList>
    </citation>
    <scope>NUCLEOTIDE SEQUENCE</scope>
    <source>
        <strain evidence="2">CHS0354</strain>
        <tissue evidence="2">Mantle</tissue>
    </source>
</reference>
<sequence>MSLFMLTAIVMLTASEVLTLPGGRGRIIHFCPTIDCMDVYIPPECVERTYLIIDGKYCRGCDRNICQNGYRPV</sequence>
<keyword evidence="3" id="KW-1185">Reference proteome</keyword>
<protein>
    <submittedName>
        <fullName evidence="2">Uncharacterized protein</fullName>
    </submittedName>
</protein>
<gene>
    <name evidence="2" type="ORF">CHS0354_037946</name>
</gene>